<dbReference type="CDD" id="cd00920">
    <property type="entry name" value="Cupredoxin"/>
    <property type="match status" value="1"/>
</dbReference>
<feature type="non-terminal residue" evidence="3">
    <location>
        <position position="251"/>
    </location>
</feature>
<protein>
    <recommendedName>
        <fullName evidence="5">Extracellular serine-rich protein</fullName>
    </recommendedName>
</protein>
<feature type="signal peptide" evidence="2">
    <location>
        <begin position="1"/>
        <end position="22"/>
    </location>
</feature>
<dbReference type="InterPro" id="IPR052953">
    <property type="entry name" value="Ser-rich/MCO-related"/>
</dbReference>
<reference evidence="3 4" key="1">
    <citation type="submission" date="2019-11" db="EMBL/GenBank/DDBJ databases">
        <title>Venturia inaequalis Genome Resource.</title>
        <authorList>
            <person name="Lichtner F.J."/>
        </authorList>
    </citation>
    <scope>NUCLEOTIDE SEQUENCE [LARGE SCALE GENOMIC DNA]</scope>
    <source>
        <strain evidence="3">Bline_iso_100314</strain>
    </source>
</reference>
<feature type="chain" id="PRO_5034636572" description="Extracellular serine-rich protein" evidence="2">
    <location>
        <begin position="23"/>
        <end position="251"/>
    </location>
</feature>
<dbReference type="Proteomes" id="UP000433883">
    <property type="component" value="Unassembled WGS sequence"/>
</dbReference>
<proteinExistence type="predicted"/>
<dbReference type="PANTHER" id="PTHR34883:SF4">
    <property type="entry name" value="CUPREDOXIN"/>
    <property type="match status" value="1"/>
</dbReference>
<dbReference type="InterPro" id="IPR008972">
    <property type="entry name" value="Cupredoxin"/>
</dbReference>
<evidence type="ECO:0000313" key="4">
    <source>
        <dbReference type="Proteomes" id="UP000433883"/>
    </source>
</evidence>
<dbReference type="AlphaFoldDB" id="A0A8H3UUK0"/>
<sequence>MRSHNILSYLLAGCATAQQAAAALAGSAPPNGVKIAAVTMNQKAAPTPTAGSDKIRTVIVGGYQPAAIPGGMPSAMFTFTPETITAQPGDTIRFTFMGNNHSVVQTSFDAPCAPAANGFNSGYLPNTANQIQGAPTMDLQIKDASPMYLSCLQVTNCGRGMVLTINAPTMPVEKSHSAFKGAAIRVGNPGLGNSGIQAAAAVPQVVSTVSIKPQGVGAAAATGAAATTGAVPGQPAASVVPGTGTTGAGQS</sequence>
<name>A0A8H3UUK0_VENIN</name>
<accession>A0A8H3UUK0</accession>
<evidence type="ECO:0000256" key="1">
    <source>
        <dbReference type="SAM" id="MobiDB-lite"/>
    </source>
</evidence>
<evidence type="ECO:0000256" key="2">
    <source>
        <dbReference type="SAM" id="SignalP"/>
    </source>
</evidence>
<dbReference type="Gene3D" id="2.60.40.420">
    <property type="entry name" value="Cupredoxins - blue copper proteins"/>
    <property type="match status" value="1"/>
</dbReference>
<feature type="compositionally biased region" description="Low complexity" evidence="1">
    <location>
        <begin position="228"/>
        <end position="237"/>
    </location>
</feature>
<dbReference type="EMBL" id="WNWQ01000130">
    <property type="protein sequence ID" value="KAE9977492.1"/>
    <property type="molecule type" value="Genomic_DNA"/>
</dbReference>
<keyword evidence="2" id="KW-0732">Signal</keyword>
<organism evidence="3 4">
    <name type="scientific">Venturia inaequalis</name>
    <name type="common">Apple scab fungus</name>
    <dbReference type="NCBI Taxonomy" id="5025"/>
    <lineage>
        <taxon>Eukaryota</taxon>
        <taxon>Fungi</taxon>
        <taxon>Dikarya</taxon>
        <taxon>Ascomycota</taxon>
        <taxon>Pezizomycotina</taxon>
        <taxon>Dothideomycetes</taxon>
        <taxon>Pleosporomycetidae</taxon>
        <taxon>Venturiales</taxon>
        <taxon>Venturiaceae</taxon>
        <taxon>Venturia</taxon>
    </lineage>
</organism>
<gene>
    <name evidence="3" type="ORF">BLS_001396</name>
</gene>
<dbReference type="SUPFAM" id="SSF49503">
    <property type="entry name" value="Cupredoxins"/>
    <property type="match status" value="1"/>
</dbReference>
<evidence type="ECO:0008006" key="5">
    <source>
        <dbReference type="Google" id="ProtNLM"/>
    </source>
</evidence>
<comment type="caution">
    <text evidence="3">The sequence shown here is derived from an EMBL/GenBank/DDBJ whole genome shotgun (WGS) entry which is preliminary data.</text>
</comment>
<dbReference type="PANTHER" id="PTHR34883">
    <property type="entry name" value="SERINE-RICH PROTEIN, PUTATIVE-RELATED-RELATED"/>
    <property type="match status" value="1"/>
</dbReference>
<evidence type="ECO:0000313" key="3">
    <source>
        <dbReference type="EMBL" id="KAE9977492.1"/>
    </source>
</evidence>
<feature type="region of interest" description="Disordered" evidence="1">
    <location>
        <begin position="228"/>
        <end position="251"/>
    </location>
</feature>